<accession>A0A315ZY81</accession>
<name>A0A315ZY81_9BACT</name>
<evidence type="ECO:0008006" key="3">
    <source>
        <dbReference type="Google" id="ProtNLM"/>
    </source>
</evidence>
<comment type="caution">
    <text evidence="1">The sequence shown here is derived from an EMBL/GenBank/DDBJ whole genome shotgun (WGS) entry which is preliminary data.</text>
</comment>
<feature type="non-terminal residue" evidence="1">
    <location>
        <position position="1"/>
    </location>
</feature>
<evidence type="ECO:0000313" key="2">
    <source>
        <dbReference type="Proteomes" id="UP000245880"/>
    </source>
</evidence>
<organism evidence="1 2">
    <name type="scientific">Dyadobacter jejuensis</name>
    <dbReference type="NCBI Taxonomy" id="1082580"/>
    <lineage>
        <taxon>Bacteria</taxon>
        <taxon>Pseudomonadati</taxon>
        <taxon>Bacteroidota</taxon>
        <taxon>Cytophagia</taxon>
        <taxon>Cytophagales</taxon>
        <taxon>Spirosomataceae</taxon>
        <taxon>Dyadobacter</taxon>
    </lineage>
</organism>
<reference evidence="1 2" key="1">
    <citation type="submission" date="2018-03" db="EMBL/GenBank/DDBJ databases">
        <title>Genomic Encyclopedia of Archaeal and Bacterial Type Strains, Phase II (KMG-II): from individual species to whole genera.</title>
        <authorList>
            <person name="Goeker M."/>
        </authorList>
    </citation>
    <scope>NUCLEOTIDE SEQUENCE [LARGE SCALE GENOMIC DNA]</scope>
    <source>
        <strain evidence="1 2">DSM 100346</strain>
    </source>
</reference>
<dbReference type="Proteomes" id="UP000245880">
    <property type="component" value="Unassembled WGS sequence"/>
</dbReference>
<protein>
    <recommendedName>
        <fullName evidence="3">GNAT family N-acetyltransferase</fullName>
    </recommendedName>
</protein>
<proteinExistence type="predicted"/>
<dbReference type="EMBL" id="QGDT01000043">
    <property type="protein sequence ID" value="PWJ50192.1"/>
    <property type="molecule type" value="Genomic_DNA"/>
</dbReference>
<keyword evidence="2" id="KW-1185">Reference proteome</keyword>
<dbReference type="AlphaFoldDB" id="A0A315ZY81"/>
<gene>
    <name evidence="1" type="ORF">CLV98_1433</name>
</gene>
<sequence length="37" mass="4250">SITARPFFEKMGFKTLKDQWVERNGILLPNLAMVAQV</sequence>
<evidence type="ECO:0000313" key="1">
    <source>
        <dbReference type="EMBL" id="PWJ50192.1"/>
    </source>
</evidence>